<evidence type="ECO:0000259" key="8">
    <source>
        <dbReference type="Pfam" id="PF01979"/>
    </source>
</evidence>
<sequence length="371" mass="42474">MIKIRGYNKDLKKIEIILEAGKILNVKVLDQKEIVEKQYIIPGFIEIHSHGGYNFDFVLADQKKLLFFLNKMALNEGVTSILGTTITTDLQKTRKTFKNLSPFINKKLNGANFIGWHMEGPFISKIKKGAHPISEITEPIIKNINKYIDGYFNNIKLITVAPEIINKESLIYLNKKNIIISAGHMNANKKQFIAKEKYGIKSITHFNNAMQKNDDLNDNSLSEYIIKNDNLYIEFINDRIHNSKELADKIYKIKAKDKIMLVTDSLQIKGLKDGIYPGPNGNIYKRDGAAWFENKILNGSCYTMYQGFKDWIKYQKASISEAVAVTSTNQANLLNLKKGKIEKDYDADVLILDFNFKIKDVYVMGNKILEK</sequence>
<reference evidence="9 10" key="1">
    <citation type="journal article" date="2014" name="Genome Biol. Evol.">
        <title>Phylogenomics of "Candidatus Hepatoplasma crinochetorum," a Lineage of Mollicutes Associated with Noninsect Arthropods.</title>
        <authorList>
            <person name="Leclercq S."/>
            <person name="Dittmer J."/>
            <person name="Bouchon D."/>
            <person name="Cordaux R."/>
        </authorList>
    </citation>
    <scope>NUCLEOTIDE SEQUENCE [LARGE SCALE GENOMIC DNA]</scope>
    <source>
        <strain evidence="9 10">Av</strain>
    </source>
</reference>
<dbReference type="KEGG" id="hcr:X271_00005"/>
<dbReference type="OrthoDB" id="9776488at2"/>
<dbReference type="Pfam" id="PF01979">
    <property type="entry name" value="Amidohydro_1"/>
    <property type="match status" value="1"/>
</dbReference>
<keyword evidence="3 5" id="KW-0378">Hydrolase</keyword>
<dbReference type="PANTHER" id="PTHR11113">
    <property type="entry name" value="N-ACETYLGLUCOSAMINE-6-PHOSPHATE DEACETYLASE"/>
    <property type="match status" value="1"/>
</dbReference>
<evidence type="ECO:0000256" key="5">
    <source>
        <dbReference type="PIRNR" id="PIRNR038994"/>
    </source>
</evidence>
<dbReference type="GO" id="GO:0006046">
    <property type="term" value="P:N-acetylglucosamine catabolic process"/>
    <property type="evidence" value="ECO:0007669"/>
    <property type="project" value="TreeGrafter"/>
</dbReference>
<accession>W8GEW0</accession>
<dbReference type="SUPFAM" id="SSF51338">
    <property type="entry name" value="Composite domain of metallo-dependent hydrolases"/>
    <property type="match status" value="1"/>
</dbReference>
<dbReference type="InterPro" id="IPR032466">
    <property type="entry name" value="Metal_Hydrolase"/>
</dbReference>
<evidence type="ECO:0000313" key="10">
    <source>
        <dbReference type="Proteomes" id="UP000019450"/>
    </source>
</evidence>
<dbReference type="PANTHER" id="PTHR11113:SF14">
    <property type="entry name" value="N-ACETYLGLUCOSAMINE-6-PHOSPHATE DEACETYLASE"/>
    <property type="match status" value="1"/>
</dbReference>
<keyword evidence="2 7" id="KW-0479">Metal-binding</keyword>
<proteinExistence type="inferred from homology"/>
<gene>
    <name evidence="9" type="primary">nagA_2</name>
    <name evidence="9" type="ORF">X271_00005</name>
</gene>
<keyword evidence="10" id="KW-1185">Reference proteome</keyword>
<dbReference type="Proteomes" id="UP000019450">
    <property type="component" value="Chromosome"/>
</dbReference>
<evidence type="ECO:0000256" key="1">
    <source>
        <dbReference type="ARBA" id="ARBA00010716"/>
    </source>
</evidence>
<feature type="domain" description="Amidohydrolase-related" evidence="8">
    <location>
        <begin position="39"/>
        <end position="366"/>
    </location>
</feature>
<keyword evidence="4 5" id="KW-0119">Carbohydrate metabolism</keyword>
<dbReference type="SUPFAM" id="SSF51556">
    <property type="entry name" value="Metallo-dependent hydrolases"/>
    <property type="match status" value="1"/>
</dbReference>
<dbReference type="InterPro" id="IPR003764">
    <property type="entry name" value="GlcNAc_6-P_deAcase"/>
</dbReference>
<dbReference type="GO" id="GO:0046872">
    <property type="term" value="F:metal ion binding"/>
    <property type="evidence" value="ECO:0007669"/>
    <property type="project" value="UniProtKB-KW"/>
</dbReference>
<dbReference type="RefSeq" id="WP_025208425.1">
    <property type="nucleotide sequence ID" value="NZ_CP006932.1"/>
</dbReference>
<dbReference type="Gene3D" id="2.30.40.10">
    <property type="entry name" value="Urease, subunit C, domain 1"/>
    <property type="match status" value="1"/>
</dbReference>
<dbReference type="Gene3D" id="3.20.20.140">
    <property type="entry name" value="Metal-dependent hydrolases"/>
    <property type="match status" value="1"/>
</dbReference>
<dbReference type="STRING" id="1427984.X271_00005"/>
<dbReference type="InterPro" id="IPR011059">
    <property type="entry name" value="Metal-dep_hydrolase_composite"/>
</dbReference>
<dbReference type="GO" id="GO:0008448">
    <property type="term" value="F:N-acetylglucosamine-6-phosphate deacetylase activity"/>
    <property type="evidence" value="ECO:0007669"/>
    <property type="project" value="UniProtKB-EC"/>
</dbReference>
<feature type="active site" description="Proton donor/acceptor" evidence="6">
    <location>
        <position position="264"/>
    </location>
</feature>
<evidence type="ECO:0000256" key="3">
    <source>
        <dbReference type="ARBA" id="ARBA00022801"/>
    </source>
</evidence>
<protein>
    <submittedName>
        <fullName evidence="9">N-acetylglucosamine-6-phosphate deacetylase</fullName>
        <ecNumber evidence="9">3.5.1.25</ecNumber>
    </submittedName>
</protein>
<evidence type="ECO:0000256" key="7">
    <source>
        <dbReference type="PIRSR" id="PIRSR038994-3"/>
    </source>
</evidence>
<dbReference type="InterPro" id="IPR006680">
    <property type="entry name" value="Amidohydro-rel"/>
</dbReference>
<comment type="similarity">
    <text evidence="1 5">Belongs to the metallo-dependent hydrolases superfamily. NagA family.</text>
</comment>
<feature type="binding site" evidence="7">
    <location>
        <position position="119"/>
    </location>
    <ligand>
        <name>Zn(2+)</name>
        <dbReference type="ChEBI" id="CHEBI:29105"/>
    </ligand>
</feature>
<dbReference type="HOGENOM" id="CLU_032482_2_2_14"/>
<evidence type="ECO:0000313" key="9">
    <source>
        <dbReference type="EMBL" id="AHK22128.1"/>
    </source>
</evidence>
<feature type="binding site" evidence="7">
    <location>
        <position position="184"/>
    </location>
    <ligand>
        <name>Zn(2+)</name>
        <dbReference type="ChEBI" id="CHEBI:29105"/>
    </ligand>
</feature>
<organism evidence="9 10">
    <name type="scientific">Candidatus Hepatoplasma crinochetorum Av</name>
    <dbReference type="NCBI Taxonomy" id="1427984"/>
    <lineage>
        <taxon>Bacteria</taxon>
        <taxon>Bacillati</taxon>
        <taxon>Mycoplasmatota</taxon>
        <taxon>Mollicutes</taxon>
        <taxon>Candidatus Hepatoplasmataceae</taxon>
        <taxon>Candidatus Hepatoplasma</taxon>
    </lineage>
</organism>
<evidence type="ECO:0000256" key="6">
    <source>
        <dbReference type="PIRSR" id="PIRSR038994-1"/>
    </source>
</evidence>
<dbReference type="AlphaFoldDB" id="W8GEW0"/>
<dbReference type="PIRSF" id="PIRSF038994">
    <property type="entry name" value="NagA"/>
    <property type="match status" value="1"/>
</dbReference>
<feature type="binding site" evidence="7">
    <location>
        <position position="205"/>
    </location>
    <ligand>
        <name>Zn(2+)</name>
        <dbReference type="ChEBI" id="CHEBI:29105"/>
    </ligand>
</feature>
<dbReference type="EMBL" id="CP006932">
    <property type="protein sequence ID" value="AHK22128.1"/>
    <property type="molecule type" value="Genomic_DNA"/>
</dbReference>
<evidence type="ECO:0000256" key="4">
    <source>
        <dbReference type="ARBA" id="ARBA00023277"/>
    </source>
</evidence>
<name>W8GEW0_9MOLU</name>
<evidence type="ECO:0000256" key="2">
    <source>
        <dbReference type="ARBA" id="ARBA00022723"/>
    </source>
</evidence>
<dbReference type="eggNOG" id="COG1820">
    <property type="taxonomic scope" value="Bacteria"/>
</dbReference>
<dbReference type="EC" id="3.5.1.25" evidence="9"/>
<dbReference type="PATRIC" id="fig|1427984.3.peg.5"/>
<comment type="cofactor">
    <cofactor evidence="7">
        <name>a divalent metal cation</name>
        <dbReference type="ChEBI" id="CHEBI:60240"/>
    </cofactor>
    <text evidence="7">Binds 1 divalent metal cation per subunit.</text>
</comment>